<comment type="caution">
    <text evidence="1">The sequence shown here is derived from an EMBL/GenBank/DDBJ whole genome shotgun (WGS) entry which is preliminary data.</text>
</comment>
<evidence type="ECO:0000313" key="2">
    <source>
        <dbReference type="Proteomes" id="UP001458880"/>
    </source>
</evidence>
<dbReference type="EMBL" id="JASPKY010000001">
    <property type="protein sequence ID" value="KAK9759280.1"/>
    <property type="molecule type" value="Genomic_DNA"/>
</dbReference>
<keyword evidence="2" id="KW-1185">Reference proteome</keyword>
<gene>
    <name evidence="1" type="ORF">QE152_g178</name>
</gene>
<proteinExistence type="predicted"/>
<protein>
    <submittedName>
        <fullName evidence="1">Uncharacterized protein</fullName>
    </submittedName>
</protein>
<reference evidence="1 2" key="1">
    <citation type="journal article" date="2024" name="BMC Genomics">
        <title>De novo assembly and annotation of Popillia japonica's genome with initial clues to its potential as an invasive pest.</title>
        <authorList>
            <person name="Cucini C."/>
            <person name="Boschi S."/>
            <person name="Funari R."/>
            <person name="Cardaioli E."/>
            <person name="Iannotti N."/>
            <person name="Marturano G."/>
            <person name="Paoli F."/>
            <person name="Bruttini M."/>
            <person name="Carapelli A."/>
            <person name="Frati F."/>
            <person name="Nardi F."/>
        </authorList>
    </citation>
    <scope>NUCLEOTIDE SEQUENCE [LARGE SCALE GENOMIC DNA]</scope>
    <source>
        <strain evidence="1">DMR45628</strain>
    </source>
</reference>
<organism evidence="1 2">
    <name type="scientific">Popillia japonica</name>
    <name type="common">Japanese beetle</name>
    <dbReference type="NCBI Taxonomy" id="7064"/>
    <lineage>
        <taxon>Eukaryota</taxon>
        <taxon>Metazoa</taxon>
        <taxon>Ecdysozoa</taxon>
        <taxon>Arthropoda</taxon>
        <taxon>Hexapoda</taxon>
        <taxon>Insecta</taxon>
        <taxon>Pterygota</taxon>
        <taxon>Neoptera</taxon>
        <taxon>Endopterygota</taxon>
        <taxon>Coleoptera</taxon>
        <taxon>Polyphaga</taxon>
        <taxon>Scarabaeiformia</taxon>
        <taxon>Scarabaeidae</taxon>
        <taxon>Rutelinae</taxon>
        <taxon>Popillia</taxon>
    </lineage>
</organism>
<dbReference type="Proteomes" id="UP001458880">
    <property type="component" value="Unassembled WGS sequence"/>
</dbReference>
<dbReference type="AlphaFoldDB" id="A0AAW1NL71"/>
<sequence>MSKLTPPYNLTIEEKVAIINNLVLNRNDTWDRTPIEPDGAALFTAQELMEAADKTPIKKATGSGGIFPETVMLTSKVVPLRNLDVLNRLLSQEFTLVWKKAMNKRVTRKNWQVDGAQVANIGGPSGTRRRILCGVVQSIVLHGTPICVTTGVPEEEFCAA</sequence>
<name>A0AAW1NL71_POPJA</name>
<evidence type="ECO:0000313" key="1">
    <source>
        <dbReference type="EMBL" id="KAK9759280.1"/>
    </source>
</evidence>
<accession>A0AAW1NL71</accession>